<proteinExistence type="predicted"/>
<dbReference type="Pfam" id="PF07919">
    <property type="entry name" value="Gryzun"/>
    <property type="match status" value="1"/>
</dbReference>
<evidence type="ECO:0000313" key="2">
    <source>
        <dbReference type="EMBL" id="KAA3674572.1"/>
    </source>
</evidence>
<dbReference type="PANTHER" id="PTHR14374:SF0">
    <property type="entry name" value="TRAFFICKING PROTEIN PARTICLE COMPLEX SUBUNIT 11"/>
    <property type="match status" value="1"/>
</dbReference>
<dbReference type="Proteomes" id="UP000324629">
    <property type="component" value="Unassembled WGS sequence"/>
</dbReference>
<evidence type="ECO:0000259" key="1">
    <source>
        <dbReference type="Pfam" id="PF07919"/>
    </source>
</evidence>
<reference evidence="2 3" key="1">
    <citation type="journal article" date="2019" name="Gigascience">
        <title>Whole-genome sequence of the oriental lung fluke Paragonimus westermani.</title>
        <authorList>
            <person name="Oey H."/>
            <person name="Zakrzewski M."/>
            <person name="Narain K."/>
            <person name="Devi K.R."/>
            <person name="Agatsuma T."/>
            <person name="Nawaratna S."/>
            <person name="Gobert G.N."/>
            <person name="Jones M.K."/>
            <person name="Ragan M.A."/>
            <person name="McManus D.P."/>
            <person name="Krause L."/>
        </authorList>
    </citation>
    <scope>NUCLEOTIDE SEQUENCE [LARGE SCALE GENOMIC DNA]</scope>
    <source>
        <strain evidence="2 3">IND2009</strain>
    </source>
</reference>
<organism evidence="2 3">
    <name type="scientific">Paragonimus westermani</name>
    <dbReference type="NCBI Taxonomy" id="34504"/>
    <lineage>
        <taxon>Eukaryota</taxon>
        <taxon>Metazoa</taxon>
        <taxon>Spiralia</taxon>
        <taxon>Lophotrochozoa</taxon>
        <taxon>Platyhelminthes</taxon>
        <taxon>Trematoda</taxon>
        <taxon>Digenea</taxon>
        <taxon>Plagiorchiida</taxon>
        <taxon>Troglotremata</taxon>
        <taxon>Troglotrematidae</taxon>
        <taxon>Paragonimus</taxon>
    </lineage>
</organism>
<dbReference type="AlphaFoldDB" id="A0A5J4NGG0"/>
<comment type="caution">
    <text evidence="2">The sequence shown here is derived from an EMBL/GenBank/DDBJ whole genome shotgun (WGS) entry which is preliminary data.</text>
</comment>
<protein>
    <recommendedName>
        <fullName evidence="1">Gryzun putative trafficking through Golgi domain-containing protein</fullName>
    </recommendedName>
</protein>
<keyword evidence="3" id="KW-1185">Reference proteome</keyword>
<dbReference type="InterPro" id="IPR012880">
    <property type="entry name" value="Gryzun"/>
</dbReference>
<name>A0A5J4NGG0_9TREM</name>
<evidence type="ECO:0000313" key="3">
    <source>
        <dbReference type="Proteomes" id="UP000324629"/>
    </source>
</evidence>
<feature type="domain" description="Gryzun putative trafficking through Golgi" evidence="1">
    <location>
        <begin position="96"/>
        <end position="203"/>
    </location>
</feature>
<dbReference type="PANTHER" id="PTHR14374">
    <property type="entry name" value="FOIE GRAS"/>
    <property type="match status" value="1"/>
</dbReference>
<accession>A0A5J4NGG0</accession>
<gene>
    <name evidence="2" type="ORF">DEA37_0013369</name>
</gene>
<dbReference type="EMBL" id="QNGE01003052">
    <property type="protein sequence ID" value="KAA3674572.1"/>
    <property type="molecule type" value="Genomic_DNA"/>
</dbReference>
<sequence>MPASCLPHRALFADAAADEYKVRSSQLLHWFSKLLAPKTWSLIHRDRPWYTMVLHDVLYHYVSHLSVRAGDRVSQCQVLKVTQVNQENEIVNLGLLKVRWYRDAQLNDVDGNIVITTFQLLSCCVLELPVRVRAQIPSINTVLVPIRVQFGLENRTIYPQELLVQMESAPHFMISGQIKLRLRLLPGSPQLLQYILLPLHAGHLALPR</sequence>